<organism evidence="2 3">
    <name type="scientific">Puccinia coronata f. sp. avenae</name>
    <dbReference type="NCBI Taxonomy" id="200324"/>
    <lineage>
        <taxon>Eukaryota</taxon>
        <taxon>Fungi</taxon>
        <taxon>Dikarya</taxon>
        <taxon>Basidiomycota</taxon>
        <taxon>Pucciniomycotina</taxon>
        <taxon>Pucciniomycetes</taxon>
        <taxon>Pucciniales</taxon>
        <taxon>Pucciniaceae</taxon>
        <taxon>Puccinia</taxon>
    </lineage>
</organism>
<name>A0A2N5U0T6_9BASI</name>
<feature type="region of interest" description="Disordered" evidence="1">
    <location>
        <begin position="71"/>
        <end position="93"/>
    </location>
</feature>
<feature type="compositionally biased region" description="Acidic residues" evidence="1">
    <location>
        <begin position="1"/>
        <end position="18"/>
    </location>
</feature>
<dbReference type="EMBL" id="PGCI01000271">
    <property type="protein sequence ID" value="PLW31365.1"/>
    <property type="molecule type" value="Genomic_DNA"/>
</dbReference>
<evidence type="ECO:0000313" key="2">
    <source>
        <dbReference type="EMBL" id="PLW31365.1"/>
    </source>
</evidence>
<evidence type="ECO:0000313" key="3">
    <source>
        <dbReference type="Proteomes" id="UP000235392"/>
    </source>
</evidence>
<dbReference type="AlphaFoldDB" id="A0A2N5U0T6"/>
<feature type="region of interest" description="Disordered" evidence="1">
    <location>
        <begin position="1"/>
        <end position="41"/>
    </location>
</feature>
<reference evidence="2 3" key="1">
    <citation type="submission" date="2017-11" db="EMBL/GenBank/DDBJ databases">
        <title>De novo assembly and phasing of dikaryotic genomes from two isolates of Puccinia coronata f. sp. avenae, the causal agent of oat crown rust.</title>
        <authorList>
            <person name="Miller M.E."/>
            <person name="Zhang Y."/>
            <person name="Omidvar V."/>
            <person name="Sperschneider J."/>
            <person name="Schwessinger B."/>
            <person name="Raley C."/>
            <person name="Palmer J.M."/>
            <person name="Garnica D."/>
            <person name="Upadhyaya N."/>
            <person name="Rathjen J."/>
            <person name="Taylor J.M."/>
            <person name="Park R.F."/>
            <person name="Dodds P.N."/>
            <person name="Hirsch C.D."/>
            <person name="Kianian S.F."/>
            <person name="Figueroa M."/>
        </authorList>
    </citation>
    <scope>NUCLEOTIDE SEQUENCE [LARGE SCALE GENOMIC DNA]</scope>
    <source>
        <strain evidence="2">12SD80</strain>
    </source>
</reference>
<sequence length="93" mass="10125">MDAPPEYEDKESSSEDESPPSPAFTSHPSRPQQLFLHLGPHPTQVTSSIDLSKILARCTLSAFAFSVSSVEPANHSQAMLGDDKDQWATAELK</sequence>
<dbReference type="Proteomes" id="UP000235392">
    <property type="component" value="Unassembled WGS sequence"/>
</dbReference>
<comment type="caution">
    <text evidence="2">The sequence shown here is derived from an EMBL/GenBank/DDBJ whole genome shotgun (WGS) entry which is preliminary data.</text>
</comment>
<feature type="compositionally biased region" description="Polar residues" evidence="1">
    <location>
        <begin position="23"/>
        <end position="32"/>
    </location>
</feature>
<proteinExistence type="predicted"/>
<protein>
    <submittedName>
        <fullName evidence="2">Uncharacterized protein</fullName>
    </submittedName>
</protein>
<gene>
    <name evidence="2" type="ORF">PCASD_18689</name>
</gene>
<evidence type="ECO:0000256" key="1">
    <source>
        <dbReference type="SAM" id="MobiDB-lite"/>
    </source>
</evidence>
<feature type="compositionally biased region" description="Basic and acidic residues" evidence="1">
    <location>
        <begin position="81"/>
        <end position="93"/>
    </location>
</feature>
<accession>A0A2N5U0T6</accession>